<dbReference type="GO" id="GO:0005634">
    <property type="term" value="C:nucleus"/>
    <property type="evidence" value="ECO:0007669"/>
    <property type="project" value="TreeGrafter"/>
</dbReference>
<sequence>MENPEEILHSLEEFSKLKPKDIPRELEDYLCFVAKTGDPVYQWSAVKGLFREKLINVITEFYESCPNVEIPPCANVEMFNYESMKNFILEKLDTFAAAPFTVQRICELLTTPRKEYTRIDKYMRALEKNILVVSTTEPANRRNTENGEGIVNGIETEHLTEANSSNDINVEEMDDSPSWPKVNQQEPNIYGHTENGTVLDVQPVVNQTSPESQENISSPESRLVSAEPSTSSTDSVITCTPTEKTFVSIEPLVIENQPEISQDDASITITAIPAPVQKRRDSIEPITSDDSAVNKTVCSNCTTTDDATKDTLQDKLDIKNDEDSKTEEFKDSQTTMELPNSTIDNIEESNAGGDKPSEPEKDLENSSDVIVNDVHTTQQEEKEEPAPNPVPQLEPEQAQEETCDNSGEIENAETCVESSDKQLDESATDEVAKETETELKTTETTASLDEDQSSSADSTDEATSMVKTASSEEDNILLDTEVDPIGILIEKQPPESPMDVDTDENLVESATEVSPSIETNTN</sequence>
<comment type="caution">
    <text evidence="3">The sequence shown here is derived from an EMBL/GenBank/DDBJ whole genome shotgun (WGS) entry which is preliminary data.</text>
</comment>
<protein>
    <submittedName>
        <fullName evidence="3">PPP4R2</fullName>
    </submittedName>
</protein>
<dbReference type="Proteomes" id="UP001458880">
    <property type="component" value="Unassembled WGS sequence"/>
</dbReference>
<comment type="similarity">
    <text evidence="1">Belongs to the PPP4R2 family.</text>
</comment>
<dbReference type="Pfam" id="PF09184">
    <property type="entry name" value="PPP4R2"/>
    <property type="match status" value="1"/>
</dbReference>
<dbReference type="GO" id="GO:0019888">
    <property type="term" value="F:protein phosphatase regulator activity"/>
    <property type="evidence" value="ECO:0007669"/>
    <property type="project" value="InterPro"/>
</dbReference>
<dbReference type="PANTHER" id="PTHR16487:SF0">
    <property type="entry name" value="PROTEIN PHOSPHATASE 4 REGULATORY SUBUNIT 2-RELATED"/>
    <property type="match status" value="1"/>
</dbReference>
<feature type="compositionally biased region" description="Polar residues" evidence="2">
    <location>
        <begin position="366"/>
        <end position="377"/>
    </location>
</feature>
<keyword evidence="4" id="KW-1185">Reference proteome</keyword>
<evidence type="ECO:0000313" key="3">
    <source>
        <dbReference type="EMBL" id="KAK9721441.1"/>
    </source>
</evidence>
<reference evidence="3 4" key="1">
    <citation type="journal article" date="2024" name="BMC Genomics">
        <title>De novo assembly and annotation of Popillia japonica's genome with initial clues to its potential as an invasive pest.</title>
        <authorList>
            <person name="Cucini C."/>
            <person name="Boschi S."/>
            <person name="Funari R."/>
            <person name="Cardaioli E."/>
            <person name="Iannotti N."/>
            <person name="Marturano G."/>
            <person name="Paoli F."/>
            <person name="Bruttini M."/>
            <person name="Carapelli A."/>
            <person name="Frati F."/>
            <person name="Nardi F."/>
        </authorList>
    </citation>
    <scope>NUCLEOTIDE SEQUENCE [LARGE SCALE GENOMIC DNA]</scope>
    <source>
        <strain evidence="3">DMR45628</strain>
    </source>
</reference>
<feature type="compositionally biased region" description="Polar residues" evidence="2">
    <location>
        <begin position="227"/>
        <end position="237"/>
    </location>
</feature>
<feature type="compositionally biased region" description="Polar residues" evidence="2">
    <location>
        <begin position="207"/>
        <end position="220"/>
    </location>
</feature>
<dbReference type="GO" id="GO:0030289">
    <property type="term" value="C:protein phosphatase 4 complex"/>
    <property type="evidence" value="ECO:0007669"/>
    <property type="project" value="InterPro"/>
</dbReference>
<dbReference type="InterPro" id="IPR015267">
    <property type="entry name" value="PPP4R2"/>
</dbReference>
<dbReference type="PANTHER" id="PTHR16487">
    <property type="entry name" value="PPP4R2-RELATED PROTEIN"/>
    <property type="match status" value="1"/>
</dbReference>
<feature type="compositionally biased region" description="Basic and acidic residues" evidence="2">
    <location>
        <begin position="355"/>
        <end position="364"/>
    </location>
</feature>
<feature type="compositionally biased region" description="Low complexity" evidence="2">
    <location>
        <begin position="453"/>
        <end position="464"/>
    </location>
</feature>
<proteinExistence type="inferred from homology"/>
<feature type="compositionally biased region" description="Basic and acidic residues" evidence="2">
    <location>
        <begin position="418"/>
        <end position="441"/>
    </location>
</feature>
<feature type="region of interest" description="Disordered" evidence="2">
    <location>
        <begin position="207"/>
        <end position="237"/>
    </location>
</feature>
<feature type="compositionally biased region" description="Polar residues" evidence="2">
    <location>
        <begin position="332"/>
        <end position="344"/>
    </location>
</feature>
<feature type="compositionally biased region" description="Basic and acidic residues" evidence="2">
    <location>
        <begin position="318"/>
        <end position="331"/>
    </location>
</feature>
<feature type="region of interest" description="Disordered" evidence="2">
    <location>
        <begin position="318"/>
        <end position="478"/>
    </location>
</feature>
<evidence type="ECO:0000256" key="2">
    <source>
        <dbReference type="SAM" id="MobiDB-lite"/>
    </source>
</evidence>
<evidence type="ECO:0000256" key="1">
    <source>
        <dbReference type="ARBA" id="ARBA00009207"/>
    </source>
</evidence>
<name>A0AAW1KLQ3_POPJA</name>
<evidence type="ECO:0000313" key="4">
    <source>
        <dbReference type="Proteomes" id="UP001458880"/>
    </source>
</evidence>
<accession>A0AAW1KLQ3</accession>
<dbReference type="GO" id="GO:0005737">
    <property type="term" value="C:cytoplasm"/>
    <property type="evidence" value="ECO:0007669"/>
    <property type="project" value="TreeGrafter"/>
</dbReference>
<gene>
    <name evidence="3" type="ORF">QE152_g21562</name>
</gene>
<organism evidence="3 4">
    <name type="scientific">Popillia japonica</name>
    <name type="common">Japanese beetle</name>
    <dbReference type="NCBI Taxonomy" id="7064"/>
    <lineage>
        <taxon>Eukaryota</taxon>
        <taxon>Metazoa</taxon>
        <taxon>Ecdysozoa</taxon>
        <taxon>Arthropoda</taxon>
        <taxon>Hexapoda</taxon>
        <taxon>Insecta</taxon>
        <taxon>Pterygota</taxon>
        <taxon>Neoptera</taxon>
        <taxon>Endopterygota</taxon>
        <taxon>Coleoptera</taxon>
        <taxon>Polyphaga</taxon>
        <taxon>Scarabaeiformia</taxon>
        <taxon>Scarabaeidae</taxon>
        <taxon>Rutelinae</taxon>
        <taxon>Popillia</taxon>
    </lineage>
</organism>
<dbReference type="AlphaFoldDB" id="A0AAW1KLQ3"/>
<dbReference type="EMBL" id="JASPKY010000199">
    <property type="protein sequence ID" value="KAK9721441.1"/>
    <property type="molecule type" value="Genomic_DNA"/>
</dbReference>